<dbReference type="AlphaFoldDB" id="A0A8S1BT19"/>
<evidence type="ECO:0000259" key="2">
    <source>
        <dbReference type="Pfam" id="PF00498"/>
    </source>
</evidence>
<feature type="region of interest" description="Disordered" evidence="1">
    <location>
        <begin position="145"/>
        <end position="252"/>
    </location>
</feature>
<protein>
    <recommendedName>
        <fullName evidence="6">Aprataxin and PNK-like factor</fullName>
    </recommendedName>
</protein>
<dbReference type="Pfam" id="PF10283">
    <property type="entry name" value="zf-CCHH"/>
    <property type="match status" value="1"/>
</dbReference>
<name>A0A8S1BT19_ARCPL</name>
<keyword evidence="5" id="KW-1185">Reference proteome</keyword>
<dbReference type="GO" id="GO:0035861">
    <property type="term" value="C:site of double-strand break"/>
    <property type="evidence" value="ECO:0007669"/>
    <property type="project" value="TreeGrafter"/>
</dbReference>
<dbReference type="EMBL" id="CADEBC010000733">
    <property type="protein sequence ID" value="CAB3260195.1"/>
    <property type="molecule type" value="Genomic_DNA"/>
</dbReference>
<feature type="domain" description="PBZ-type" evidence="3">
    <location>
        <begin position="249"/>
        <end position="274"/>
    </location>
</feature>
<dbReference type="GO" id="GO:0003906">
    <property type="term" value="F:DNA-(apurinic or apyrimidinic site) endonuclease activity"/>
    <property type="evidence" value="ECO:0007669"/>
    <property type="project" value="InterPro"/>
</dbReference>
<dbReference type="OrthoDB" id="10256774at2759"/>
<dbReference type="InterPro" id="IPR039253">
    <property type="entry name" value="APLF"/>
</dbReference>
<dbReference type="InterPro" id="IPR000253">
    <property type="entry name" value="FHA_dom"/>
</dbReference>
<feature type="compositionally biased region" description="Polar residues" evidence="1">
    <location>
        <begin position="206"/>
        <end position="222"/>
    </location>
</feature>
<feature type="domain" description="FHA" evidence="2">
    <location>
        <begin position="24"/>
        <end position="85"/>
    </location>
</feature>
<accession>A0A8S1BT19</accession>
<dbReference type="SUPFAM" id="SSF49879">
    <property type="entry name" value="SMAD/FHA domain"/>
    <property type="match status" value="1"/>
</dbReference>
<evidence type="ECO:0008006" key="6">
    <source>
        <dbReference type="Google" id="ProtNLM"/>
    </source>
</evidence>
<dbReference type="PANTHER" id="PTHR21315">
    <property type="entry name" value="APRATAXIN AND PNK-LIKE FACTOR-RELATED"/>
    <property type="match status" value="1"/>
</dbReference>
<dbReference type="GO" id="GO:0008408">
    <property type="term" value="F:3'-5' exonuclease activity"/>
    <property type="evidence" value="ECO:0007669"/>
    <property type="project" value="InterPro"/>
</dbReference>
<feature type="compositionally biased region" description="Acidic residues" evidence="1">
    <location>
        <begin position="383"/>
        <end position="392"/>
    </location>
</feature>
<evidence type="ECO:0000259" key="3">
    <source>
        <dbReference type="Pfam" id="PF10283"/>
    </source>
</evidence>
<feature type="region of interest" description="Disordered" evidence="1">
    <location>
        <begin position="345"/>
        <end position="448"/>
    </location>
</feature>
<dbReference type="GO" id="GO:0005634">
    <property type="term" value="C:nucleus"/>
    <property type="evidence" value="ECO:0007669"/>
    <property type="project" value="TreeGrafter"/>
</dbReference>
<dbReference type="PANTHER" id="PTHR21315:SF2">
    <property type="entry name" value="APRATAXIN AND PNK-LIKE FACTOR"/>
    <property type="match status" value="1"/>
</dbReference>
<dbReference type="GO" id="GO:0006302">
    <property type="term" value="P:double-strand break repair"/>
    <property type="evidence" value="ECO:0007669"/>
    <property type="project" value="InterPro"/>
</dbReference>
<gene>
    <name evidence="4" type="ORF">APLA_LOCUS17290</name>
</gene>
<reference evidence="4 5" key="1">
    <citation type="submission" date="2020-04" db="EMBL/GenBank/DDBJ databases">
        <authorList>
            <person name="Wallbank WR R."/>
            <person name="Pardo Diaz C."/>
            <person name="Kozak K."/>
            <person name="Martin S."/>
            <person name="Jiggins C."/>
            <person name="Moest M."/>
            <person name="Warren A I."/>
            <person name="Byers J.R.P. K."/>
            <person name="Montejo-Kovacevich G."/>
            <person name="Yen C E."/>
        </authorList>
    </citation>
    <scope>NUCLEOTIDE SEQUENCE [LARGE SCALE GENOMIC DNA]</scope>
</reference>
<comment type="caution">
    <text evidence="4">The sequence shown here is derived from an EMBL/GenBank/DDBJ whole genome shotgun (WGS) entry which is preliminary data.</text>
</comment>
<dbReference type="InterPro" id="IPR019406">
    <property type="entry name" value="APLF_PBZ"/>
</dbReference>
<dbReference type="InterPro" id="IPR008984">
    <property type="entry name" value="SMAD_FHA_dom_sf"/>
</dbReference>
<proteinExistence type="predicted"/>
<evidence type="ECO:0000313" key="4">
    <source>
        <dbReference type="EMBL" id="CAB3260195.1"/>
    </source>
</evidence>
<dbReference type="Gene3D" id="2.60.200.20">
    <property type="match status" value="1"/>
</dbReference>
<evidence type="ECO:0000256" key="1">
    <source>
        <dbReference type="SAM" id="MobiDB-lite"/>
    </source>
</evidence>
<sequence>MIFKLIRVDEQEPSKILLQVGKHIIGRGKFLHNDDNDKRVSRNHAELEVTDDSVTLKALHRNPCFYTKSNIVETEILQQNNIISLSNGDKFGLIPDTFWYEVIHCSELDIPQNTAACTNESSKDENKVTSNLSSEDEAINFQMSEAQEDSNRTASPSLLNQEESNETNGENTVTYDPATASGTANKRANDTPDSNPVDVKKIKTEPLTQNVQDAQPGPSNDQAADPDSKDQKPNIAKPVSPPQPPAPNRERCMYGSRCYRRNPQHKAQFSHPSDSDWGTGERGVCPYGSACRKNDPRHWQAHEHPPGVNPPDPTVRRPGMQVVQRHGNVFYINAHSVNFYDDHFQVEDSDGDSQRRNRNRTSASDDNEDSSRVKRRRNRNSSESDEDSEDSPGADLIVTGKRVRKTVQRDTWIDTQSDEDEDPYKTDESDEWQPSSDITNSEGFSQKF</sequence>
<dbReference type="Pfam" id="PF00498">
    <property type="entry name" value="FHA"/>
    <property type="match status" value="1"/>
</dbReference>
<dbReference type="Proteomes" id="UP000494106">
    <property type="component" value="Unassembled WGS sequence"/>
</dbReference>
<feature type="compositionally biased region" description="Polar residues" evidence="1">
    <location>
        <begin position="152"/>
        <end position="194"/>
    </location>
</feature>
<evidence type="ECO:0000313" key="5">
    <source>
        <dbReference type="Proteomes" id="UP000494106"/>
    </source>
</evidence>
<organism evidence="4 5">
    <name type="scientific">Arctia plantaginis</name>
    <name type="common">Wood tiger moth</name>
    <name type="synonym">Phalaena plantaginis</name>
    <dbReference type="NCBI Taxonomy" id="874455"/>
    <lineage>
        <taxon>Eukaryota</taxon>
        <taxon>Metazoa</taxon>
        <taxon>Ecdysozoa</taxon>
        <taxon>Arthropoda</taxon>
        <taxon>Hexapoda</taxon>
        <taxon>Insecta</taxon>
        <taxon>Pterygota</taxon>
        <taxon>Neoptera</taxon>
        <taxon>Endopterygota</taxon>
        <taxon>Lepidoptera</taxon>
        <taxon>Glossata</taxon>
        <taxon>Ditrysia</taxon>
        <taxon>Noctuoidea</taxon>
        <taxon>Erebidae</taxon>
        <taxon>Arctiinae</taxon>
        <taxon>Arctia</taxon>
    </lineage>
</organism>
<feature type="compositionally biased region" description="Polar residues" evidence="1">
    <location>
        <begin position="432"/>
        <end position="448"/>
    </location>
</feature>